<name>A0A2T1GKB5_9CYAN</name>
<sequence>MLSIPTFPEAECEILQSLAGYSDRELVSLHQEHPEQGKFFTALFCRYGAIVHSVVQHAVESQLQADYLFAIAWRQIFGELRQVKLSADPEATNWQNWLMDITGNTIERIEVPAPAQIRYALNSAPPPLWCYLELALDRVPPLSRLIVVMTQSLKWNEQRISAYLQGEGRSIPAAEIPAYLTEGYQQLEAAVPADIREIYLAK</sequence>
<accession>A0A2T1GKB5</accession>
<gene>
    <name evidence="1" type="ORF">C7B77_05430</name>
</gene>
<dbReference type="Proteomes" id="UP000238937">
    <property type="component" value="Unassembled WGS sequence"/>
</dbReference>
<evidence type="ECO:0000313" key="1">
    <source>
        <dbReference type="EMBL" id="PSB58247.1"/>
    </source>
</evidence>
<evidence type="ECO:0000313" key="2">
    <source>
        <dbReference type="Proteomes" id="UP000238937"/>
    </source>
</evidence>
<dbReference type="RefSeq" id="WP_106301133.1">
    <property type="nucleotide sequence ID" value="NZ_PVWO01000042.1"/>
</dbReference>
<reference evidence="1 2" key="1">
    <citation type="submission" date="2018-03" db="EMBL/GenBank/DDBJ databases">
        <title>The ancient ancestry and fast evolution of plastids.</title>
        <authorList>
            <person name="Moore K.R."/>
            <person name="Magnabosco C."/>
            <person name="Momper L."/>
            <person name="Gold D.A."/>
            <person name="Bosak T."/>
            <person name="Fournier G.P."/>
        </authorList>
    </citation>
    <scope>NUCLEOTIDE SEQUENCE [LARGE SCALE GENOMIC DNA]</scope>
    <source>
        <strain evidence="1 2">CCALA 037</strain>
    </source>
</reference>
<dbReference type="AlphaFoldDB" id="A0A2T1GKB5"/>
<dbReference type="EMBL" id="PVWO01000042">
    <property type="protein sequence ID" value="PSB58247.1"/>
    <property type="molecule type" value="Genomic_DNA"/>
</dbReference>
<keyword evidence="2" id="KW-1185">Reference proteome</keyword>
<protein>
    <submittedName>
        <fullName evidence="1">RNA polymerase subunit sigma-70</fullName>
    </submittedName>
</protein>
<dbReference type="OrthoDB" id="557511at2"/>
<comment type="caution">
    <text evidence="1">The sequence shown here is derived from an EMBL/GenBank/DDBJ whole genome shotgun (WGS) entry which is preliminary data.</text>
</comment>
<proteinExistence type="predicted"/>
<organism evidence="1 2">
    <name type="scientific">Chamaesiphon polymorphus CCALA 037</name>
    <dbReference type="NCBI Taxonomy" id="2107692"/>
    <lineage>
        <taxon>Bacteria</taxon>
        <taxon>Bacillati</taxon>
        <taxon>Cyanobacteriota</taxon>
        <taxon>Cyanophyceae</taxon>
        <taxon>Gomontiellales</taxon>
        <taxon>Chamaesiphonaceae</taxon>
        <taxon>Chamaesiphon</taxon>
    </lineage>
</organism>